<sequence>MVARPSNRAFGLILIAAASHREISPAGTRGHARSPPIMQPFVGVTSPTVAWEWCRKLPSAPSACRGQVGETQRNTCPFSKTTRAVPLQKII</sequence>
<name>A0AA39YRS2_9PEZI</name>
<dbReference type="AlphaFoldDB" id="A0AA39YRS2"/>
<dbReference type="Proteomes" id="UP001174936">
    <property type="component" value="Unassembled WGS sequence"/>
</dbReference>
<evidence type="ECO:0000313" key="1">
    <source>
        <dbReference type="EMBL" id="KAK0657453.1"/>
    </source>
</evidence>
<reference evidence="1" key="1">
    <citation type="submission" date="2023-06" db="EMBL/GenBank/DDBJ databases">
        <title>Genome-scale phylogeny and comparative genomics of the fungal order Sordariales.</title>
        <authorList>
            <consortium name="Lawrence Berkeley National Laboratory"/>
            <person name="Hensen N."/>
            <person name="Bonometti L."/>
            <person name="Westerberg I."/>
            <person name="Brannstrom I.O."/>
            <person name="Guillou S."/>
            <person name="Cros-Aarteil S."/>
            <person name="Calhoun S."/>
            <person name="Haridas S."/>
            <person name="Kuo A."/>
            <person name="Mondo S."/>
            <person name="Pangilinan J."/>
            <person name="Riley R."/>
            <person name="Labutti K."/>
            <person name="Andreopoulos B."/>
            <person name="Lipzen A."/>
            <person name="Chen C."/>
            <person name="Yanf M."/>
            <person name="Daum C."/>
            <person name="Ng V."/>
            <person name="Clum A."/>
            <person name="Steindorff A."/>
            <person name="Ohm R."/>
            <person name="Martin F."/>
            <person name="Silar P."/>
            <person name="Natvig D."/>
            <person name="Lalanne C."/>
            <person name="Gautier V."/>
            <person name="Ament-Velasquez S.L."/>
            <person name="Kruys A."/>
            <person name="Hutchinson M.I."/>
            <person name="Powell A.J."/>
            <person name="Barry K."/>
            <person name="Miller A.N."/>
            <person name="Grigoriev I.V."/>
            <person name="Debuchy R."/>
            <person name="Gladieux P."/>
            <person name="Thoren M.H."/>
            <person name="Johannesson H."/>
        </authorList>
    </citation>
    <scope>NUCLEOTIDE SEQUENCE</scope>
    <source>
        <strain evidence="1">SMH2532-1</strain>
    </source>
</reference>
<protein>
    <submittedName>
        <fullName evidence="1">Uncharacterized protein</fullName>
    </submittedName>
</protein>
<keyword evidence="2" id="KW-1185">Reference proteome</keyword>
<proteinExistence type="predicted"/>
<accession>A0AA39YRS2</accession>
<dbReference type="EMBL" id="JAULSV010000001">
    <property type="protein sequence ID" value="KAK0657453.1"/>
    <property type="molecule type" value="Genomic_DNA"/>
</dbReference>
<comment type="caution">
    <text evidence="1">The sequence shown here is derived from an EMBL/GenBank/DDBJ whole genome shotgun (WGS) entry which is preliminary data.</text>
</comment>
<evidence type="ECO:0000313" key="2">
    <source>
        <dbReference type="Proteomes" id="UP001174936"/>
    </source>
</evidence>
<organism evidence="1 2">
    <name type="scientific">Cercophora newfieldiana</name>
    <dbReference type="NCBI Taxonomy" id="92897"/>
    <lineage>
        <taxon>Eukaryota</taxon>
        <taxon>Fungi</taxon>
        <taxon>Dikarya</taxon>
        <taxon>Ascomycota</taxon>
        <taxon>Pezizomycotina</taxon>
        <taxon>Sordariomycetes</taxon>
        <taxon>Sordariomycetidae</taxon>
        <taxon>Sordariales</taxon>
        <taxon>Lasiosphaeriaceae</taxon>
        <taxon>Cercophora</taxon>
    </lineage>
</organism>
<gene>
    <name evidence="1" type="ORF">B0T16DRAFT_401735</name>
</gene>